<dbReference type="GeneID" id="63786229"/>
<dbReference type="AlphaFoldDB" id="A0A1Y2FAK9"/>
<dbReference type="EMBL" id="MCFI01000013">
    <property type="protein sequence ID" value="ORY80484.1"/>
    <property type="molecule type" value="Genomic_DNA"/>
</dbReference>
<keyword evidence="3" id="KW-1185">Reference proteome</keyword>
<evidence type="ECO:0000256" key="1">
    <source>
        <dbReference type="SAM" id="SignalP"/>
    </source>
</evidence>
<dbReference type="Proteomes" id="UP000193685">
    <property type="component" value="Unassembled WGS sequence"/>
</dbReference>
<keyword evidence="1" id="KW-0732">Signal</keyword>
<feature type="chain" id="PRO_5012621252" evidence="1">
    <location>
        <begin position="18"/>
        <end position="151"/>
    </location>
</feature>
<accession>A0A1Y2FAK9</accession>
<evidence type="ECO:0000313" key="3">
    <source>
        <dbReference type="Proteomes" id="UP000193685"/>
    </source>
</evidence>
<proteinExistence type="predicted"/>
<organism evidence="2 3">
    <name type="scientific">Protomyces lactucae-debilis</name>
    <dbReference type="NCBI Taxonomy" id="2754530"/>
    <lineage>
        <taxon>Eukaryota</taxon>
        <taxon>Fungi</taxon>
        <taxon>Dikarya</taxon>
        <taxon>Ascomycota</taxon>
        <taxon>Taphrinomycotina</taxon>
        <taxon>Taphrinomycetes</taxon>
        <taxon>Taphrinales</taxon>
        <taxon>Protomycetaceae</taxon>
        <taxon>Protomyces</taxon>
    </lineage>
</organism>
<evidence type="ECO:0000313" key="2">
    <source>
        <dbReference type="EMBL" id="ORY80484.1"/>
    </source>
</evidence>
<gene>
    <name evidence="2" type="ORF">BCR37DRAFT_381156</name>
</gene>
<protein>
    <submittedName>
        <fullName evidence="2">Uncharacterized protein</fullName>
    </submittedName>
</protein>
<name>A0A1Y2FAK9_PROLT</name>
<comment type="caution">
    <text evidence="2">The sequence shown here is derived from an EMBL/GenBank/DDBJ whole genome shotgun (WGS) entry which is preliminary data.</text>
</comment>
<reference evidence="2 3" key="1">
    <citation type="submission" date="2016-07" db="EMBL/GenBank/DDBJ databases">
        <title>Pervasive Adenine N6-methylation of Active Genes in Fungi.</title>
        <authorList>
            <consortium name="DOE Joint Genome Institute"/>
            <person name="Mondo S.J."/>
            <person name="Dannebaum R.O."/>
            <person name="Kuo R.C."/>
            <person name="Labutti K."/>
            <person name="Haridas S."/>
            <person name="Kuo A."/>
            <person name="Salamov A."/>
            <person name="Ahrendt S.R."/>
            <person name="Lipzen A."/>
            <person name="Sullivan W."/>
            <person name="Andreopoulos W.B."/>
            <person name="Clum A."/>
            <person name="Lindquist E."/>
            <person name="Daum C."/>
            <person name="Ramamoorthy G.K."/>
            <person name="Gryganskyi A."/>
            <person name="Culley D."/>
            <person name="Magnuson J.K."/>
            <person name="James T.Y."/>
            <person name="O'Malley M.A."/>
            <person name="Stajich J.E."/>
            <person name="Spatafora J.W."/>
            <person name="Visel A."/>
            <person name="Grigoriev I.V."/>
        </authorList>
    </citation>
    <scope>NUCLEOTIDE SEQUENCE [LARGE SCALE GENOMIC DNA]</scope>
    <source>
        <strain evidence="2 3">12-1054</strain>
    </source>
</reference>
<dbReference type="RefSeq" id="XP_040724372.1">
    <property type="nucleotide sequence ID" value="XM_040869630.1"/>
</dbReference>
<feature type="signal peptide" evidence="1">
    <location>
        <begin position="1"/>
        <end position="17"/>
    </location>
</feature>
<sequence length="151" mass="16965">MFQWPLLLLSLSHLASAEPKADPNQKMCRKVSYSVSLLRDRSEVANCSDGCKDLFEKLPQVLKTNCSYGDPRLQDANFDSDYSNTPTCDCLITAYFDRMSTTDLPGLSCNVDDVKTSLETHWRSQHRQGIFINVDGISSKETDCADVEDND</sequence>